<dbReference type="Proteomes" id="UP000006056">
    <property type="component" value="Chromosome"/>
</dbReference>
<proteinExistence type="predicted"/>
<dbReference type="AlphaFoldDB" id="I3ZMX9"/>
<dbReference type="InterPro" id="IPR013517">
    <property type="entry name" value="FG-GAP"/>
</dbReference>
<evidence type="ECO:0000313" key="4">
    <source>
        <dbReference type="EMBL" id="AFL90597.1"/>
    </source>
</evidence>
<evidence type="ECO:0000313" key="5">
    <source>
        <dbReference type="Proteomes" id="UP000006056"/>
    </source>
</evidence>
<evidence type="ECO:0000256" key="2">
    <source>
        <dbReference type="SAM" id="SignalP"/>
    </source>
</evidence>
<organism evidence="4 5">
    <name type="scientific">Terriglobus roseus (strain DSM 18391 / NRRL B-41598 / KBS 63)</name>
    <dbReference type="NCBI Taxonomy" id="926566"/>
    <lineage>
        <taxon>Bacteria</taxon>
        <taxon>Pseudomonadati</taxon>
        <taxon>Acidobacteriota</taxon>
        <taxon>Terriglobia</taxon>
        <taxon>Terriglobales</taxon>
        <taxon>Acidobacteriaceae</taxon>
        <taxon>Terriglobus</taxon>
    </lineage>
</organism>
<dbReference type="KEGG" id="trs:Terro_4401"/>
<reference evidence="4 5" key="1">
    <citation type="submission" date="2012-06" db="EMBL/GenBank/DDBJ databases">
        <title>Complete genome of Terriglobus roseus DSM 18391.</title>
        <authorList>
            <consortium name="US DOE Joint Genome Institute (JGI-PGF)"/>
            <person name="Lucas S."/>
            <person name="Copeland A."/>
            <person name="Lapidus A."/>
            <person name="Glavina del Rio T."/>
            <person name="Dalin E."/>
            <person name="Tice H."/>
            <person name="Bruce D."/>
            <person name="Goodwin L."/>
            <person name="Pitluck S."/>
            <person name="Peters L."/>
            <person name="Mikhailova N."/>
            <person name="Munk A.C.C."/>
            <person name="Kyrpides N."/>
            <person name="Mavromatis K."/>
            <person name="Ivanova N."/>
            <person name="Brettin T."/>
            <person name="Detter J.C."/>
            <person name="Han C."/>
            <person name="Larimer F."/>
            <person name="Land M."/>
            <person name="Hauser L."/>
            <person name="Markowitz V."/>
            <person name="Cheng J.-F."/>
            <person name="Hugenholtz P."/>
            <person name="Woyke T."/>
            <person name="Wu D."/>
            <person name="Brambilla E."/>
            <person name="Klenk H.-P."/>
            <person name="Eisen J.A."/>
        </authorList>
    </citation>
    <scope>NUCLEOTIDE SEQUENCE [LARGE SCALE GENOMIC DNA]</scope>
    <source>
        <strain evidence="5">DSM 18391 / NRRL B-41598 / KBS 63</strain>
    </source>
</reference>
<dbReference type="PANTHER" id="PTHR44103:SF1">
    <property type="entry name" value="PROPROTEIN CONVERTASE P"/>
    <property type="match status" value="1"/>
</dbReference>
<dbReference type="InterPro" id="IPR028994">
    <property type="entry name" value="Integrin_alpha_N"/>
</dbReference>
<dbReference type="Gene3D" id="2.60.40.10">
    <property type="entry name" value="Immunoglobulins"/>
    <property type="match status" value="2"/>
</dbReference>
<feature type="chain" id="PRO_5003684223" description="Bacterial Ig-like domain-containing protein" evidence="2">
    <location>
        <begin position="22"/>
        <end position="837"/>
    </location>
</feature>
<dbReference type="InterPro" id="IPR013783">
    <property type="entry name" value="Ig-like_fold"/>
</dbReference>
<dbReference type="HOGENOM" id="CLU_339454_0_0_0"/>
<name>I3ZMX9_TERRK</name>
<dbReference type="Gene3D" id="2.130.10.130">
    <property type="entry name" value="Integrin alpha, N-terminal"/>
    <property type="match status" value="2"/>
</dbReference>
<dbReference type="eggNOG" id="COG4934">
    <property type="taxonomic scope" value="Bacteria"/>
</dbReference>
<evidence type="ECO:0000259" key="3">
    <source>
        <dbReference type="Pfam" id="PF16640"/>
    </source>
</evidence>
<gene>
    <name evidence="4" type="ordered locus">Terro_4401</name>
</gene>
<feature type="domain" description="Bacterial Ig-like" evidence="3">
    <location>
        <begin position="575"/>
        <end position="657"/>
    </location>
</feature>
<dbReference type="PANTHER" id="PTHR44103">
    <property type="entry name" value="PROPROTEIN CONVERTASE P"/>
    <property type="match status" value="1"/>
</dbReference>
<dbReference type="Pfam" id="PF13517">
    <property type="entry name" value="FG-GAP_3"/>
    <property type="match status" value="3"/>
</dbReference>
<dbReference type="OrthoDB" id="111411at2"/>
<dbReference type="InterPro" id="IPR032109">
    <property type="entry name" value="Big_3_5"/>
</dbReference>
<protein>
    <recommendedName>
        <fullName evidence="3">Bacterial Ig-like domain-containing protein</fullName>
    </recommendedName>
</protein>
<dbReference type="SUPFAM" id="SSF69318">
    <property type="entry name" value="Integrin alpha N-terminal domain"/>
    <property type="match status" value="2"/>
</dbReference>
<keyword evidence="1 2" id="KW-0732">Signal</keyword>
<sequence>MVTNRLFSLCLLAASAVSASAQGTTTALTATPASGTAGTSVSMTATVRGAASSAMKPQGTVTFLDGQQAISTATLSSANWVAPTLAPGALMMGSVDSRAACLLVTADLNADGKMDLLSYCGGAFQVFLGDGAGHYGSLPAQTYTASTAFYEPALLDVNGDGNVDIALPGGTTLTVLYGNGSGTFAAPVSFPGIAAQSIGSYQIDNNGTLYSNALSALGYADLDGDGLKDVIIGELSDNSAQGVLSEVVSVYRNQGSGNFTYLGSAALEDSTTSSGITQLTGTVRSFALADVTGDQKLDVIAAYGYVTNTPASQNIQPAAHIGVLVNDGTGLLSVASRLDATCSGLGVGCTPCDVASSTTVGGPNSSTICGPSIVTGDFAGRGKTDLAISGQPPTPNGNVSVYPGNGDGTFGSPHVFASVLAVSNAGNPRLTGAYPSLVATDFDFDGKLDLLDSQGYVYLGNGNFNFTSQSFATARNLLGFVYGVTNWNGGIVGQLLTADFNADGLADFCFQTAPLDGKPLFLFGSNGSIAVSSSKPAAGTHSITAAYAGVAPFAASTSPAVVVTIGQQTPTITGSASPTSAPVTQPITLSVKVTTPTIVPTGAVTFTAGTTTLGTGTLDASGNASISYTFTTVGTQTVTASYAGDANTAAGSVTITATTLNPFAVSTSSGSTTLSATRGGSTTSAIVVASQNGFNGTVAFACGSLPTGVTCAFAPATVTVTGTAPGNTTMTVSVATTVSLLNDLRGSGGGLMLAGVCLVCVAGASRRRRVISNTLLALAVSVAVIGAAGCSGSDGGGSTGTGSGSGTSTSTAKSYTFNVTATSGAAQTTTAYTINVQ</sequence>
<dbReference type="Pfam" id="PF16640">
    <property type="entry name" value="Big_3_5"/>
    <property type="match status" value="1"/>
</dbReference>
<dbReference type="EMBL" id="CP003379">
    <property type="protein sequence ID" value="AFL90597.1"/>
    <property type="molecule type" value="Genomic_DNA"/>
</dbReference>
<feature type="signal peptide" evidence="2">
    <location>
        <begin position="1"/>
        <end position="21"/>
    </location>
</feature>
<keyword evidence="5" id="KW-1185">Reference proteome</keyword>
<accession>I3ZMX9</accession>
<dbReference type="PATRIC" id="fig|926566.3.peg.4345"/>
<dbReference type="STRING" id="926566.Terro_4401"/>
<dbReference type="RefSeq" id="WP_014787857.1">
    <property type="nucleotide sequence ID" value="NC_018014.1"/>
</dbReference>
<dbReference type="eggNOG" id="COG2706">
    <property type="taxonomic scope" value="Bacteria"/>
</dbReference>
<evidence type="ECO:0000256" key="1">
    <source>
        <dbReference type="ARBA" id="ARBA00022729"/>
    </source>
</evidence>